<evidence type="ECO:0000256" key="3">
    <source>
        <dbReference type="PIRSR" id="PIRSR605502-1"/>
    </source>
</evidence>
<dbReference type="PANTHER" id="PTHR16222:SF24">
    <property type="entry name" value="ADP-RIBOSYLHYDROLASE ARH3"/>
    <property type="match status" value="1"/>
</dbReference>
<keyword evidence="2" id="KW-0378">Hydrolase</keyword>
<dbReference type="InterPro" id="IPR036705">
    <property type="entry name" value="Ribosyl_crysJ1_sf"/>
</dbReference>
<protein>
    <submittedName>
        <fullName evidence="4">ADP-ribosylglycohydrolase</fullName>
    </submittedName>
</protein>
<feature type="binding site" evidence="3">
    <location>
        <position position="54"/>
    </location>
    <ligand>
        <name>Mg(2+)</name>
        <dbReference type="ChEBI" id="CHEBI:18420"/>
        <label>1</label>
    </ligand>
</feature>
<feature type="binding site" evidence="3">
    <location>
        <position position="230"/>
    </location>
    <ligand>
        <name>Mg(2+)</name>
        <dbReference type="ChEBI" id="CHEBI:18420"/>
        <label>1</label>
    </ligand>
</feature>
<dbReference type="PANTHER" id="PTHR16222">
    <property type="entry name" value="ADP-RIBOSYLGLYCOHYDROLASE"/>
    <property type="match status" value="1"/>
</dbReference>
<dbReference type="AlphaFoldDB" id="A0A2N0SVK0"/>
<evidence type="ECO:0000256" key="2">
    <source>
        <dbReference type="ARBA" id="ARBA00022801"/>
    </source>
</evidence>
<sequence length="274" mass="29889">MMNGTFEQLRAAVYGQAVGDALGVPYEFMPRDTFRCEGMTGYGTHNQPIGTWSDDTSMMLATLDSLIANEWQVNTEDMRERYLAWLSNGEYAIDGRVFDCGRTVSIALQQRVGLSGERDNGNGSLMRIMPLAFADASADDVRAASAITHAHAISMDACSSMVDVLRDGLIKGIWPQELDDEPLRGMPRDEVGSSGFVKDTYEAALWCLANTDDYASCVLAAVNLGDDTDTTAAVAGYLAGIKYGFDAIPAQWLAVLRGREFIEDVLGRTESAWH</sequence>
<evidence type="ECO:0000256" key="1">
    <source>
        <dbReference type="ARBA" id="ARBA00010702"/>
    </source>
</evidence>
<name>A0A2N0SVK0_BIFLN</name>
<dbReference type="EMBL" id="FNRW01000002">
    <property type="protein sequence ID" value="SEB38189.1"/>
    <property type="molecule type" value="Genomic_DNA"/>
</dbReference>
<reference evidence="4 5" key="1">
    <citation type="submission" date="2016-10" db="EMBL/GenBank/DDBJ databases">
        <authorList>
            <person name="Varghese N."/>
            <person name="Submissions S."/>
        </authorList>
    </citation>
    <scope>NUCLEOTIDE SEQUENCE [LARGE SCALE GENOMIC DNA]</scope>
    <source>
        <strain evidence="4 5">DSM 20219</strain>
    </source>
</reference>
<dbReference type="Gene3D" id="1.10.4080.10">
    <property type="entry name" value="ADP-ribosylation/Crystallin J1"/>
    <property type="match status" value="1"/>
</dbReference>
<dbReference type="SUPFAM" id="SSF101478">
    <property type="entry name" value="ADP-ribosylglycohydrolase"/>
    <property type="match status" value="1"/>
</dbReference>
<accession>A0A2N0SVK0</accession>
<dbReference type="InterPro" id="IPR005502">
    <property type="entry name" value="Ribosyl_crysJ1"/>
</dbReference>
<proteinExistence type="inferred from homology"/>
<keyword evidence="3" id="KW-0460">Magnesium</keyword>
<organism evidence="4 5">
    <name type="scientific">Bifidobacterium longum</name>
    <dbReference type="NCBI Taxonomy" id="216816"/>
    <lineage>
        <taxon>Bacteria</taxon>
        <taxon>Bacillati</taxon>
        <taxon>Actinomycetota</taxon>
        <taxon>Actinomycetes</taxon>
        <taxon>Bifidobacteriales</taxon>
        <taxon>Bifidobacteriaceae</taxon>
        <taxon>Bifidobacterium</taxon>
    </lineage>
</organism>
<dbReference type="InterPro" id="IPR050792">
    <property type="entry name" value="ADP-ribosylglycohydrolase"/>
</dbReference>
<evidence type="ECO:0000313" key="5">
    <source>
        <dbReference type="Proteomes" id="UP000182842"/>
    </source>
</evidence>
<feature type="binding site" evidence="3">
    <location>
        <position position="229"/>
    </location>
    <ligand>
        <name>Mg(2+)</name>
        <dbReference type="ChEBI" id="CHEBI:18420"/>
        <label>1</label>
    </ligand>
</feature>
<dbReference type="RefSeq" id="WP_229059388.1">
    <property type="nucleotide sequence ID" value="NZ_CP137047.1"/>
</dbReference>
<feature type="binding site" evidence="3">
    <location>
        <position position="53"/>
    </location>
    <ligand>
        <name>Mg(2+)</name>
        <dbReference type="ChEBI" id="CHEBI:18420"/>
        <label>1</label>
    </ligand>
</feature>
<comment type="similarity">
    <text evidence="1">Belongs to the ADP-ribosylglycohydrolase family.</text>
</comment>
<dbReference type="GO" id="GO:0046872">
    <property type="term" value="F:metal ion binding"/>
    <property type="evidence" value="ECO:0007669"/>
    <property type="project" value="UniProtKB-KW"/>
</dbReference>
<evidence type="ECO:0000313" key="4">
    <source>
        <dbReference type="EMBL" id="SEB38189.1"/>
    </source>
</evidence>
<feature type="binding site" evidence="3">
    <location>
        <position position="55"/>
    </location>
    <ligand>
        <name>Mg(2+)</name>
        <dbReference type="ChEBI" id="CHEBI:18420"/>
        <label>1</label>
    </ligand>
</feature>
<dbReference type="Proteomes" id="UP000182842">
    <property type="component" value="Unassembled WGS sequence"/>
</dbReference>
<keyword evidence="3" id="KW-0479">Metal-binding</keyword>
<dbReference type="GO" id="GO:0016787">
    <property type="term" value="F:hydrolase activity"/>
    <property type="evidence" value="ECO:0007669"/>
    <property type="project" value="UniProtKB-KW"/>
</dbReference>
<gene>
    <name evidence="4" type="ORF">SAMN04489748_0798</name>
</gene>
<comment type="caution">
    <text evidence="4">The sequence shown here is derived from an EMBL/GenBank/DDBJ whole genome shotgun (WGS) entry which is preliminary data.</text>
</comment>
<comment type="cofactor">
    <cofactor evidence="3">
        <name>Mg(2+)</name>
        <dbReference type="ChEBI" id="CHEBI:18420"/>
    </cofactor>
    <text evidence="3">Binds 2 magnesium ions per subunit.</text>
</comment>
<feature type="binding site" evidence="3">
    <location>
        <position position="227"/>
    </location>
    <ligand>
        <name>Mg(2+)</name>
        <dbReference type="ChEBI" id="CHEBI:18420"/>
        <label>1</label>
    </ligand>
</feature>
<dbReference type="Pfam" id="PF03747">
    <property type="entry name" value="ADP_ribosyl_GH"/>
    <property type="match status" value="2"/>
</dbReference>